<organism evidence="2">
    <name type="scientific">Panstrongylus lignarius</name>
    <dbReference type="NCBI Taxonomy" id="156445"/>
    <lineage>
        <taxon>Eukaryota</taxon>
        <taxon>Metazoa</taxon>
        <taxon>Ecdysozoa</taxon>
        <taxon>Arthropoda</taxon>
        <taxon>Hexapoda</taxon>
        <taxon>Insecta</taxon>
        <taxon>Pterygota</taxon>
        <taxon>Neoptera</taxon>
        <taxon>Paraneoptera</taxon>
        <taxon>Hemiptera</taxon>
        <taxon>Heteroptera</taxon>
        <taxon>Panheteroptera</taxon>
        <taxon>Cimicomorpha</taxon>
        <taxon>Reduviidae</taxon>
        <taxon>Triatominae</taxon>
        <taxon>Panstrongylus</taxon>
    </lineage>
</organism>
<feature type="signal peptide" evidence="1">
    <location>
        <begin position="1"/>
        <end position="18"/>
    </location>
</feature>
<keyword evidence="1" id="KW-0732">Signal</keyword>
<sequence>MLYLTIYLTGMFICNGLAFEENLTVDTKNEQNFTAEQRLLQDLIYLSSNADYSSKTDERFVYFNPLNFNKFMEHQYEEKEYKSRLIQNSQSRHCIALKNNFEMLTSHVKVILQHCYERAQFQLKSLLDKATGLRKAIMNEIAKLATNNTRQEQYSTVPLPIQLHVARESARNMSSNAITTRIEFFNKMIERFEMAKKTDRNRNKFQCKIVWRCGKYLRRRD</sequence>
<accession>A0A224XNP0</accession>
<evidence type="ECO:0000313" key="2">
    <source>
        <dbReference type="EMBL" id="JAW12704.1"/>
    </source>
</evidence>
<reference evidence="2" key="1">
    <citation type="journal article" date="2018" name="PLoS Negl. Trop. Dis.">
        <title>An insight into the salivary gland and fat body transcriptome of Panstrongylus lignarius (Hemiptera: Heteroptera), the main vector of Chagas disease in Peru.</title>
        <authorList>
            <person name="Nevoa J.C."/>
            <person name="Mendes M.T."/>
            <person name="da Silva M.V."/>
            <person name="Soares S.C."/>
            <person name="Oliveira C.J.F."/>
            <person name="Ribeiro J.M.C."/>
        </authorList>
    </citation>
    <scope>NUCLEOTIDE SEQUENCE</scope>
</reference>
<dbReference type="AlphaFoldDB" id="A0A224XNP0"/>
<feature type="chain" id="PRO_5012917369" evidence="1">
    <location>
        <begin position="19"/>
        <end position="221"/>
    </location>
</feature>
<name>A0A224XNP0_9HEMI</name>
<proteinExistence type="predicted"/>
<dbReference type="EMBL" id="GFTR01003722">
    <property type="protein sequence ID" value="JAW12704.1"/>
    <property type="molecule type" value="Transcribed_RNA"/>
</dbReference>
<protein>
    <submittedName>
        <fullName evidence="2">Putative secreted protein</fullName>
    </submittedName>
</protein>
<evidence type="ECO:0000256" key="1">
    <source>
        <dbReference type="SAM" id="SignalP"/>
    </source>
</evidence>